<keyword evidence="7" id="KW-0297">G-protein coupled receptor</keyword>
<dbReference type="FunFam" id="3.40.50.2300:FF:000016">
    <property type="entry name" value="Taste 1 receptor member 2"/>
    <property type="match status" value="1"/>
</dbReference>
<dbReference type="InterPro" id="IPR000068">
    <property type="entry name" value="GPCR_3_Ca_sens_rcpt-rel"/>
</dbReference>
<keyword evidence="8 12" id="KW-0472">Membrane</keyword>
<dbReference type="InterPro" id="IPR004073">
    <property type="entry name" value="GPCR_3_vmron_rcpt_2"/>
</dbReference>
<feature type="transmembrane region" description="Helical" evidence="12">
    <location>
        <begin position="633"/>
        <end position="654"/>
    </location>
</feature>
<evidence type="ECO:0000256" key="13">
    <source>
        <dbReference type="SAM" id="SignalP"/>
    </source>
</evidence>
<dbReference type="GO" id="GO:0005886">
    <property type="term" value="C:plasma membrane"/>
    <property type="evidence" value="ECO:0007669"/>
    <property type="project" value="UniProtKB-SubCell"/>
</dbReference>
<dbReference type="InterPro" id="IPR001828">
    <property type="entry name" value="ANF_lig-bd_rcpt"/>
</dbReference>
<evidence type="ECO:0000256" key="4">
    <source>
        <dbReference type="ARBA" id="ARBA00022692"/>
    </source>
</evidence>
<gene>
    <name evidence="15" type="primary">LOC103176408</name>
</gene>
<dbReference type="PRINTS" id="PR01535">
    <property type="entry name" value="VOMERONASL2R"/>
</dbReference>
<evidence type="ECO:0000313" key="16">
    <source>
        <dbReference type="Proteomes" id="UP000314986"/>
    </source>
</evidence>
<dbReference type="InterPro" id="IPR017978">
    <property type="entry name" value="GPCR_3_C"/>
</dbReference>
<dbReference type="GO" id="GO:0004930">
    <property type="term" value="F:G protein-coupled receptor activity"/>
    <property type="evidence" value="ECO:0007669"/>
    <property type="project" value="UniProtKB-KW"/>
</dbReference>
<keyword evidence="5 13" id="KW-0732">Signal</keyword>
<dbReference type="PANTHER" id="PTHR24061:SF0">
    <property type="entry name" value="C-FAMILY ODORANT RECEPTOR OLFCT1"/>
    <property type="match status" value="1"/>
</dbReference>
<dbReference type="CDD" id="cd15283">
    <property type="entry name" value="7tmC_V2R_pheromone"/>
    <property type="match status" value="1"/>
</dbReference>
<feature type="transmembrane region" description="Helical" evidence="12">
    <location>
        <begin position="754"/>
        <end position="778"/>
    </location>
</feature>
<reference evidence="16" key="2">
    <citation type="journal article" date="2007" name="PLoS Biol.">
        <title>Survey sequencing and comparative analysis of the elephant shark (Callorhinchus milii) genome.</title>
        <authorList>
            <person name="Venkatesh B."/>
            <person name="Kirkness E.F."/>
            <person name="Loh Y.H."/>
            <person name="Halpern A.L."/>
            <person name="Lee A.P."/>
            <person name="Johnson J."/>
            <person name="Dandona N."/>
            <person name="Viswanathan L.D."/>
            <person name="Tay A."/>
            <person name="Venter J.C."/>
            <person name="Strausberg R.L."/>
            <person name="Brenner S."/>
        </authorList>
    </citation>
    <scope>NUCLEOTIDE SEQUENCE [LARGE SCALE GENOMIC DNA]</scope>
</reference>
<dbReference type="PRINTS" id="PR00248">
    <property type="entry name" value="GPCRMGR"/>
</dbReference>
<feature type="transmembrane region" description="Helical" evidence="12">
    <location>
        <begin position="666"/>
        <end position="690"/>
    </location>
</feature>
<proteinExistence type="inferred from homology"/>
<organism evidence="15 16">
    <name type="scientific">Callorhinchus milii</name>
    <name type="common">Ghost shark</name>
    <dbReference type="NCBI Taxonomy" id="7868"/>
    <lineage>
        <taxon>Eukaryota</taxon>
        <taxon>Metazoa</taxon>
        <taxon>Chordata</taxon>
        <taxon>Craniata</taxon>
        <taxon>Vertebrata</taxon>
        <taxon>Chondrichthyes</taxon>
        <taxon>Holocephali</taxon>
        <taxon>Chimaeriformes</taxon>
        <taxon>Callorhinchidae</taxon>
        <taxon>Callorhinchus</taxon>
    </lineage>
</organism>
<comment type="subcellular location">
    <subcellularLocation>
        <location evidence="1">Cell membrane</location>
        <topology evidence="1">Multi-pass membrane protein</topology>
    </subcellularLocation>
</comment>
<protein>
    <submittedName>
        <fullName evidence="15">Extracellular calcium-sensing receptor-like</fullName>
    </submittedName>
</protein>
<dbReference type="CDD" id="cd06364">
    <property type="entry name" value="PBP1_CaSR"/>
    <property type="match status" value="1"/>
</dbReference>
<keyword evidence="9" id="KW-0675">Receptor</keyword>
<feature type="chain" id="PRO_5021426737" evidence="13">
    <location>
        <begin position="20"/>
        <end position="924"/>
    </location>
</feature>
<evidence type="ECO:0000256" key="10">
    <source>
        <dbReference type="ARBA" id="ARBA00023180"/>
    </source>
</evidence>
<dbReference type="Pfam" id="PF00003">
    <property type="entry name" value="7tm_3"/>
    <property type="match status" value="1"/>
</dbReference>
<dbReference type="Pfam" id="PF01094">
    <property type="entry name" value="ANF_receptor"/>
    <property type="match status" value="1"/>
</dbReference>
<dbReference type="InterPro" id="IPR000337">
    <property type="entry name" value="GPCR_3"/>
</dbReference>
<keyword evidence="16" id="KW-1185">Reference proteome</keyword>
<evidence type="ECO:0000256" key="12">
    <source>
        <dbReference type="SAM" id="Phobius"/>
    </source>
</evidence>
<dbReference type="InterPro" id="IPR038550">
    <property type="entry name" value="GPCR_3_9-Cys_sf"/>
</dbReference>
<keyword evidence="6 12" id="KW-1133">Transmembrane helix</keyword>
<feature type="transmembrane region" description="Helical" evidence="12">
    <location>
        <begin position="816"/>
        <end position="838"/>
    </location>
</feature>
<dbReference type="InParanoid" id="A0A4W3GFW1"/>
<evidence type="ECO:0000256" key="2">
    <source>
        <dbReference type="ARBA" id="ARBA00007242"/>
    </source>
</evidence>
<dbReference type="FunFam" id="2.10.50.30:FF:000002">
    <property type="entry name" value="Vomeronasal 2 receptor, h1"/>
    <property type="match status" value="1"/>
</dbReference>
<dbReference type="Gene3D" id="2.10.50.30">
    <property type="entry name" value="GPCR, family 3, nine cysteines domain"/>
    <property type="match status" value="1"/>
</dbReference>
<name>A0A4W3GFW1_CALMI</name>
<comment type="similarity">
    <text evidence="2">Belongs to the G-protein coupled receptor 3 family.</text>
</comment>
<dbReference type="InterPro" id="IPR011500">
    <property type="entry name" value="GPCR_3_9-Cys_dom"/>
</dbReference>
<reference evidence="15" key="5">
    <citation type="submission" date="2025-09" db="UniProtKB">
        <authorList>
            <consortium name="Ensembl"/>
        </authorList>
    </citation>
    <scope>IDENTIFICATION</scope>
</reference>
<dbReference type="SUPFAM" id="SSF53822">
    <property type="entry name" value="Periplasmic binding protein-like I"/>
    <property type="match status" value="1"/>
</dbReference>
<evidence type="ECO:0000313" key="15">
    <source>
        <dbReference type="Ensembl" id="ENSCMIP00000002266.1"/>
    </source>
</evidence>
<dbReference type="Pfam" id="PF07562">
    <property type="entry name" value="NCD3G"/>
    <property type="match status" value="1"/>
</dbReference>
<dbReference type="Gene3D" id="3.40.50.2300">
    <property type="match status" value="2"/>
</dbReference>
<dbReference type="Ensembl" id="ENSCMIT00000002348.1">
    <property type="protein sequence ID" value="ENSCMIP00000002266.1"/>
    <property type="gene ID" value="ENSCMIG00000001178.1"/>
</dbReference>
<evidence type="ECO:0000256" key="5">
    <source>
        <dbReference type="ARBA" id="ARBA00022729"/>
    </source>
</evidence>
<dbReference type="Proteomes" id="UP000314986">
    <property type="component" value="Unassembled WGS sequence"/>
</dbReference>
<evidence type="ECO:0000256" key="9">
    <source>
        <dbReference type="ARBA" id="ARBA00023170"/>
    </source>
</evidence>
<dbReference type="PANTHER" id="PTHR24061">
    <property type="entry name" value="CALCIUM-SENSING RECEPTOR-RELATED"/>
    <property type="match status" value="1"/>
</dbReference>
<evidence type="ECO:0000256" key="1">
    <source>
        <dbReference type="ARBA" id="ARBA00004651"/>
    </source>
</evidence>
<feature type="transmembrane region" description="Helical" evidence="12">
    <location>
        <begin position="596"/>
        <end position="621"/>
    </location>
</feature>
<dbReference type="PROSITE" id="PS00981">
    <property type="entry name" value="G_PROTEIN_RECEP_F3_3"/>
    <property type="match status" value="1"/>
</dbReference>
<feature type="transmembrane region" description="Helical" evidence="12">
    <location>
        <begin position="790"/>
        <end position="810"/>
    </location>
</feature>
<dbReference type="PROSITE" id="PS50259">
    <property type="entry name" value="G_PROTEIN_RECEP_F3_4"/>
    <property type="match status" value="1"/>
</dbReference>
<dbReference type="GeneTree" id="ENSGT01150000286997"/>
<evidence type="ECO:0000256" key="7">
    <source>
        <dbReference type="ARBA" id="ARBA00023040"/>
    </source>
</evidence>
<dbReference type="FunFam" id="3.40.50.2300:FF:000475">
    <property type="entry name" value="Olfactory receptor C family, g2"/>
    <property type="match status" value="1"/>
</dbReference>
<sequence length="924" mass="102160">MNLNVHLALLFSLPFHAFGAIEPTCKPLEKFNLYGIHKDGDVIIGGLFPIHFSVTAPQLANAFLTDRFNFRTFRWLQMMIFTIEEINKDQELLPNITLGYSIYDNCRKVPQAVRTAVTLLNGVDDLFDNDKCTGSPPISAIIGAARSTHSMIIGRIAGLFSIPVVSYSSSCPCLSDKREFPSFFRTIPSDSFQAKAMAQLVKHFGWTWIGSIATQDDYGQYLVQSFNKQVQEYGACLAFTEAIPKINSQQKILKIVDTIKKSTAKVIVLFAGVGDIIALADEIVRHNITDRQWIASETWSTAAMLATKENFGSFGGTIGFAFRKGEIPGFREFLLKVRPSSPPGNGLINRFWEELFGCALNAPDVTSGHTSTNTLSKPVCTGQEDLEKINTIYTDVSQLRVTYNVYKAVYALAHSLHSLLLCENDKGPFADKTCANNLNFEPWQLLHYLKEVKFTNRLGEKVYFDENGDPIASYDIMNWQMDANGSVNILNVGLFDASAALGQELLINEKTISWIGQQKQVPHSVCSESCLPGTRKAAKKEQPICCFDCLQCADGEISNQTDSVQCLKCPIDYWSNQGRDQCVLKEVEFLSFEGTLGIILASVALIGACITICVFAIFLHYRNTPIVRANNMELSFLLLGSLVLCFLCSLFYIGRPSLWSCVLRHTVFGVSFALCISCILGKTIVVLMAFSATLPNNNMMKYFGPLQQTASVLACTILQVIICVIWLITSPPFPTKNTEHQKAKVILECNVGSVAAFCCVLGYIGLLASVSFVLAFLARKLPDNFNEAKFITFSMLIFCAVWITFIPAYISSPGKYTVAVEVFAILSSSFGLIACNFAPKCYVILLRPEENTKKHLMGNKISVIVPSIKVISGYTLWISICVTDRRSDCNCNSAMIYFGLGLYSALHVGKTSQGAGNQVICRTI</sequence>
<evidence type="ECO:0000259" key="14">
    <source>
        <dbReference type="PROSITE" id="PS50259"/>
    </source>
</evidence>
<keyword evidence="11" id="KW-0807">Transducer</keyword>
<dbReference type="AlphaFoldDB" id="A0A4W3GFW1"/>
<feature type="transmembrane region" description="Helical" evidence="12">
    <location>
        <begin position="710"/>
        <end position="729"/>
    </location>
</feature>
<dbReference type="InterPro" id="IPR017979">
    <property type="entry name" value="GPCR_3_CS"/>
</dbReference>
<keyword evidence="3" id="KW-1003">Cell membrane</keyword>
<evidence type="ECO:0000256" key="11">
    <source>
        <dbReference type="ARBA" id="ARBA00023224"/>
    </source>
</evidence>
<evidence type="ECO:0000256" key="3">
    <source>
        <dbReference type="ARBA" id="ARBA00022475"/>
    </source>
</evidence>
<evidence type="ECO:0000256" key="8">
    <source>
        <dbReference type="ARBA" id="ARBA00023136"/>
    </source>
</evidence>
<accession>A0A4W3GFW1</accession>
<keyword evidence="10" id="KW-0325">Glycoprotein</keyword>
<feature type="domain" description="G-protein coupled receptors family 3 profile" evidence="14">
    <location>
        <begin position="596"/>
        <end position="860"/>
    </location>
</feature>
<dbReference type="OMA" id="FACTFLQ"/>
<keyword evidence="4 12" id="KW-0812">Transmembrane</keyword>
<reference evidence="16" key="3">
    <citation type="journal article" date="2014" name="Nature">
        <title>Elephant shark genome provides unique insights into gnathostome evolution.</title>
        <authorList>
            <consortium name="International Elephant Shark Genome Sequencing Consortium"/>
            <person name="Venkatesh B."/>
            <person name="Lee A.P."/>
            <person name="Ravi V."/>
            <person name="Maurya A.K."/>
            <person name="Lian M.M."/>
            <person name="Swann J.B."/>
            <person name="Ohta Y."/>
            <person name="Flajnik M.F."/>
            <person name="Sutoh Y."/>
            <person name="Kasahara M."/>
            <person name="Hoon S."/>
            <person name="Gangu V."/>
            <person name="Roy S.W."/>
            <person name="Irimia M."/>
            <person name="Korzh V."/>
            <person name="Kondrychyn I."/>
            <person name="Lim Z.W."/>
            <person name="Tay B.H."/>
            <person name="Tohari S."/>
            <person name="Kong K.W."/>
            <person name="Ho S."/>
            <person name="Lorente-Galdos B."/>
            <person name="Quilez J."/>
            <person name="Marques-Bonet T."/>
            <person name="Raney B.J."/>
            <person name="Ingham P.W."/>
            <person name="Tay A."/>
            <person name="Hillier L.W."/>
            <person name="Minx P."/>
            <person name="Boehm T."/>
            <person name="Wilson R.K."/>
            <person name="Brenner S."/>
            <person name="Warren W.C."/>
        </authorList>
    </citation>
    <scope>NUCLEOTIDE SEQUENCE [LARGE SCALE GENOMIC DNA]</scope>
</reference>
<reference evidence="16" key="1">
    <citation type="journal article" date="2006" name="Science">
        <title>Ancient noncoding elements conserved in the human genome.</title>
        <authorList>
            <person name="Venkatesh B."/>
            <person name="Kirkness E.F."/>
            <person name="Loh Y.H."/>
            <person name="Halpern A.L."/>
            <person name="Lee A.P."/>
            <person name="Johnson J."/>
            <person name="Dandona N."/>
            <person name="Viswanathan L.D."/>
            <person name="Tay A."/>
            <person name="Venter J.C."/>
            <person name="Strausberg R.L."/>
            <person name="Brenner S."/>
        </authorList>
    </citation>
    <scope>NUCLEOTIDE SEQUENCE [LARGE SCALE GENOMIC DNA]</scope>
</reference>
<reference evidence="15" key="4">
    <citation type="submission" date="2025-08" db="UniProtKB">
        <authorList>
            <consortium name="Ensembl"/>
        </authorList>
    </citation>
    <scope>IDENTIFICATION</scope>
</reference>
<evidence type="ECO:0000256" key="6">
    <source>
        <dbReference type="ARBA" id="ARBA00022989"/>
    </source>
</evidence>
<feature type="signal peptide" evidence="13">
    <location>
        <begin position="1"/>
        <end position="19"/>
    </location>
</feature>
<dbReference type="InterPro" id="IPR028082">
    <property type="entry name" value="Peripla_BP_I"/>
</dbReference>